<proteinExistence type="predicted"/>
<dbReference type="Pfam" id="PF01493">
    <property type="entry name" value="GXGXG"/>
    <property type="match status" value="1"/>
</dbReference>
<evidence type="ECO:0000256" key="11">
    <source>
        <dbReference type="ARBA" id="ARBA00048792"/>
    </source>
</evidence>
<dbReference type="InterPro" id="IPR036188">
    <property type="entry name" value="FAD/NAD-bd_sf"/>
</dbReference>
<dbReference type="EMBL" id="CP002347">
    <property type="protein sequence ID" value="ADR18085.1"/>
    <property type="molecule type" value="Genomic_DNA"/>
</dbReference>
<dbReference type="InterPro" id="IPR023753">
    <property type="entry name" value="FAD/NAD-binding_dom"/>
</dbReference>
<keyword evidence="5 16" id="KW-0560">Oxidoreductase</keyword>
<dbReference type="InterPro" id="IPR009051">
    <property type="entry name" value="Helical_ferredxn"/>
</dbReference>
<dbReference type="Pfam" id="PF07992">
    <property type="entry name" value="Pyr_redox_2"/>
    <property type="match status" value="1"/>
</dbReference>
<evidence type="ECO:0000256" key="7">
    <source>
        <dbReference type="ARBA" id="ARBA00023014"/>
    </source>
</evidence>
<evidence type="ECO:0000256" key="14">
    <source>
        <dbReference type="ARBA" id="ARBA00049728"/>
    </source>
</evidence>
<dbReference type="eggNOG" id="COG1145">
    <property type="taxonomic scope" value="Bacteria"/>
</dbReference>
<dbReference type="Pfam" id="PF12838">
    <property type="entry name" value="Fer4_7"/>
    <property type="match status" value="1"/>
</dbReference>
<keyword evidence="17" id="KW-1185">Reference proteome</keyword>
<dbReference type="InterPro" id="IPR017900">
    <property type="entry name" value="4Fe4S_Fe_S_CS"/>
</dbReference>
<evidence type="ECO:0000256" key="5">
    <source>
        <dbReference type="ARBA" id="ARBA00023002"/>
    </source>
</evidence>
<dbReference type="SUPFAM" id="SSF51971">
    <property type="entry name" value="Nucleotide-binding domain"/>
    <property type="match status" value="1"/>
</dbReference>
<feature type="domain" description="4Fe-4S ferredoxin-type" evidence="15">
    <location>
        <begin position="706"/>
        <end position="735"/>
    </location>
</feature>
<evidence type="ECO:0000256" key="3">
    <source>
        <dbReference type="ARBA" id="ARBA00022643"/>
    </source>
</evidence>
<comment type="catalytic activity">
    <reaction evidence="10">
        <text>5,6-dihydrothymine + NAD(+) = thymine + NADH + H(+)</text>
        <dbReference type="Rhea" id="RHEA:28791"/>
        <dbReference type="ChEBI" id="CHEBI:15378"/>
        <dbReference type="ChEBI" id="CHEBI:17821"/>
        <dbReference type="ChEBI" id="CHEBI:27468"/>
        <dbReference type="ChEBI" id="CHEBI:57540"/>
        <dbReference type="ChEBI" id="CHEBI:57945"/>
        <dbReference type="EC" id="1.3.1.1"/>
    </reaction>
</comment>
<dbReference type="PROSITE" id="PS00198">
    <property type="entry name" value="4FE4S_FER_1"/>
    <property type="match status" value="1"/>
</dbReference>
<keyword evidence="2" id="KW-0285">Flavoprotein</keyword>
<evidence type="ECO:0000256" key="10">
    <source>
        <dbReference type="ARBA" id="ARBA00047685"/>
    </source>
</evidence>
<dbReference type="SUPFAM" id="SSF54862">
    <property type="entry name" value="4Fe-4S ferredoxins"/>
    <property type="match status" value="1"/>
</dbReference>
<keyword evidence="7" id="KW-0411">Iron-sulfur</keyword>
<dbReference type="GO" id="GO:0051536">
    <property type="term" value="F:iron-sulfur cluster binding"/>
    <property type="evidence" value="ECO:0007669"/>
    <property type="project" value="UniProtKB-KW"/>
</dbReference>
<sequence>MSEKIKINGLDGNRRKSTQELLLEIDDAVEKSFTEITVDACGQHDVGGPLWNRNGKPLKFYVKNPGQRVGSMGMHGTTIIVEGSATADTGWLNAGAEIIVRGNSGDTTAHCAATGKIYVGGSVGSRSGALMKYDPKFSPPEFWVLKNTGSFSFEFMGGGIAVVCGYGCEEMESVLGYRSCVGMVGGVVYVRGNVKDLSDDVWLMDIDDKDWEFLDNNLPIFLKKIQRPGALGKLLKREEWKKIVAKSHDERNDHELPSLRDFRLNKWVEGGIFGDMLNDDFKVAKFVETGDLRLKYPEWRNANYSAPCEYNCPTYIPTQKRISLLRQGKVKEALELVLDYSPFPASVCGQVCPNLCMDECSRKNVDIPINIGELGLLSKDIPAKKCETTKLEKVAIVGSGAAGLAAAYQLRLMGYEVDIYEQDSELGGKLRQVIPEERLDRGILEFEIKRILDMGVKAFLNTKIDNAKMKNLLNDYDAVVLAIGAHSPVVLPVEGHEKLVKGLDFLKAINRGELPAIGNNVVVIGAGNAGMDVVLSAYKLGAKKVTAIDIQKPAAFEKEINHARELGAEILWPCYTEKITDEGVVLKDGRVLPADTVIISIGDRPEFIMLDKNYLDERGKIKINEYYQSEINPKLFVAGDAIKLGLFTHALGDGRKVALNIDRMFKGLPLSNFAKAPMIPQDRIKKEYYEQINLGKTGKVAPEDETKRCLSCGFCRDCELCLNSCPEQAISRIQKDGGKFEYISNPNKCIGCGICAGICPCGIWEMIDNTMRYLES</sequence>
<comment type="subunit">
    <text evidence="13">Heterotetramer of 2 PreA and 2 PreT subunits.</text>
</comment>
<dbReference type="Proteomes" id="UP000007039">
    <property type="component" value="Chromosome"/>
</dbReference>
<keyword evidence="4" id="KW-0479">Metal-binding</keyword>
<gene>
    <name evidence="16" type="ordered locus">Calni_0172</name>
</gene>
<dbReference type="OrthoDB" id="9803192at2"/>
<dbReference type="PRINTS" id="PR00419">
    <property type="entry name" value="ADXRDTASE"/>
</dbReference>
<dbReference type="HOGENOM" id="CLU_020204_0_0_0"/>
<dbReference type="PANTHER" id="PTHR43073:SF2">
    <property type="entry name" value="DIHYDROPYRIMIDINE DEHYDROGENASE [NADP(+)]"/>
    <property type="match status" value="1"/>
</dbReference>
<comment type="catalytic activity">
    <reaction evidence="11">
        <text>5,6-dihydrouracil + NAD(+) = uracil + NADH + H(+)</text>
        <dbReference type="Rhea" id="RHEA:20189"/>
        <dbReference type="ChEBI" id="CHEBI:15378"/>
        <dbReference type="ChEBI" id="CHEBI:15901"/>
        <dbReference type="ChEBI" id="CHEBI:17568"/>
        <dbReference type="ChEBI" id="CHEBI:57540"/>
        <dbReference type="ChEBI" id="CHEBI:57945"/>
        <dbReference type="EC" id="1.3.1.1"/>
    </reaction>
</comment>
<dbReference type="InterPro" id="IPR028261">
    <property type="entry name" value="DPD_II"/>
</dbReference>
<dbReference type="STRING" id="768670.Calni_0172"/>
<comment type="function">
    <text evidence="12">Involved in pyrimidine base degradation. Catalyzes physiologically the reduction of uracil to 5,6-dihydrouracil (DHU) by using NADH as a specific cosubstrate. It also catalyzes the reverse reaction and the reduction of thymine to 5,6-dihydrothymine (DHT).</text>
</comment>
<accession>E4TJ49</accession>
<dbReference type="InterPro" id="IPR017896">
    <property type="entry name" value="4Fe4S_Fe-S-bd"/>
</dbReference>
<reference evidence="16 17" key="2">
    <citation type="journal article" date="2011" name="Stand. Genomic Sci.">
        <title>Complete genome sequence of Calditerrivibrio nitroreducens type strain (Yu37-1).</title>
        <authorList>
            <person name="Pitluck S."/>
            <person name="Sikorski J."/>
            <person name="Zeytun A."/>
            <person name="Lapidus A."/>
            <person name="Nolan M."/>
            <person name="Lucas S."/>
            <person name="Hammon N."/>
            <person name="Deshpande S."/>
            <person name="Cheng J.F."/>
            <person name="Tapia R."/>
            <person name="Han C."/>
            <person name="Goodwin L."/>
            <person name="Liolios K."/>
            <person name="Pagani I."/>
            <person name="Ivanova N."/>
            <person name="Mavromatis K."/>
            <person name="Pati A."/>
            <person name="Chen A."/>
            <person name="Palaniappan K."/>
            <person name="Hauser L."/>
            <person name="Chang Y.J."/>
            <person name="Jeffries C.D."/>
            <person name="Detter J.C."/>
            <person name="Brambilla E."/>
            <person name="Djao O.D."/>
            <person name="Rohde M."/>
            <person name="Spring S."/>
            <person name="Goker M."/>
            <person name="Woyke T."/>
            <person name="Bristow J."/>
            <person name="Eisen J.A."/>
            <person name="Markowitz V."/>
            <person name="Hugenholtz P."/>
            <person name="Kyrpides N.C."/>
            <person name="Klenk H.P."/>
            <person name="Land M."/>
        </authorList>
    </citation>
    <scope>NUCLEOTIDE SEQUENCE [LARGE SCALE GENOMIC DNA]</scope>
    <source>
        <strain evidence="17">DSM 19672 / NBRC 101217 / Yu37-1</strain>
    </source>
</reference>
<dbReference type="Gene3D" id="2.160.20.60">
    <property type="entry name" value="Glutamate synthase, alpha subunit, C-terminal domain"/>
    <property type="match status" value="1"/>
</dbReference>
<evidence type="ECO:0000256" key="6">
    <source>
        <dbReference type="ARBA" id="ARBA00023004"/>
    </source>
</evidence>
<dbReference type="Gene3D" id="3.50.50.60">
    <property type="entry name" value="FAD/NAD(P)-binding domain"/>
    <property type="match status" value="2"/>
</dbReference>
<dbReference type="InterPro" id="IPR002489">
    <property type="entry name" value="Glu_synth_asu_C"/>
</dbReference>
<name>E4TJ49_CALNY</name>
<keyword evidence="3" id="KW-0288">FMN</keyword>
<evidence type="ECO:0000313" key="16">
    <source>
        <dbReference type="EMBL" id="ADR18085.1"/>
    </source>
</evidence>
<evidence type="ECO:0000313" key="17">
    <source>
        <dbReference type="Proteomes" id="UP000007039"/>
    </source>
</evidence>
<dbReference type="RefSeq" id="WP_013450302.1">
    <property type="nucleotide sequence ID" value="NC_014758.1"/>
</dbReference>
<dbReference type="GO" id="GO:0046872">
    <property type="term" value="F:metal ion binding"/>
    <property type="evidence" value="ECO:0007669"/>
    <property type="project" value="UniProtKB-KW"/>
</dbReference>
<evidence type="ECO:0000256" key="9">
    <source>
        <dbReference type="ARBA" id="ARBA00032722"/>
    </source>
</evidence>
<feature type="domain" description="4Fe-4S ferredoxin-type" evidence="15">
    <location>
        <begin position="740"/>
        <end position="769"/>
    </location>
</feature>
<dbReference type="eggNOG" id="COG0493">
    <property type="taxonomic scope" value="Bacteria"/>
</dbReference>
<evidence type="ECO:0000259" key="15">
    <source>
        <dbReference type="PROSITE" id="PS51379"/>
    </source>
</evidence>
<dbReference type="Gene3D" id="3.30.70.20">
    <property type="match status" value="1"/>
</dbReference>
<dbReference type="EC" id="1.3.1.1" evidence="14"/>
<dbReference type="SUPFAM" id="SSF46548">
    <property type="entry name" value="alpha-helical ferredoxin"/>
    <property type="match status" value="1"/>
</dbReference>
<dbReference type="InterPro" id="IPR036485">
    <property type="entry name" value="Glu_synth_asu_C_sf"/>
</dbReference>
<dbReference type="KEGG" id="cni:Calni_0172"/>
<dbReference type="eggNOG" id="COG0070">
    <property type="taxonomic scope" value="Bacteria"/>
</dbReference>
<dbReference type="PANTHER" id="PTHR43073">
    <property type="entry name" value="DIHYDROPYRIMIDINE DEHYDROGENASE [NADP(+)]"/>
    <property type="match status" value="1"/>
</dbReference>
<dbReference type="Gene3D" id="1.10.1060.10">
    <property type="entry name" value="Alpha-helical ferredoxin"/>
    <property type="match status" value="1"/>
</dbReference>
<dbReference type="Pfam" id="PF14691">
    <property type="entry name" value="Fer4_20"/>
    <property type="match status" value="1"/>
</dbReference>
<evidence type="ECO:0000256" key="2">
    <source>
        <dbReference type="ARBA" id="ARBA00022630"/>
    </source>
</evidence>
<protein>
    <recommendedName>
        <fullName evidence="14">dihydrouracil dehydrogenase (NAD(+))</fullName>
        <ecNumber evidence="14">1.3.1.1</ecNumber>
    </recommendedName>
    <alternativeName>
        <fullName evidence="9">Dihydrothymine dehydrogenase</fullName>
    </alternativeName>
    <alternativeName>
        <fullName evidence="8">Dihydrouracil dehydrogenase</fullName>
    </alternativeName>
</protein>
<dbReference type="AlphaFoldDB" id="E4TJ49"/>
<dbReference type="SUPFAM" id="SSF69336">
    <property type="entry name" value="Alpha subunit of glutamate synthase, C-terminal domain"/>
    <property type="match status" value="1"/>
</dbReference>
<keyword evidence="6" id="KW-0408">Iron</keyword>
<evidence type="ECO:0000256" key="12">
    <source>
        <dbReference type="ARBA" id="ARBA00049578"/>
    </source>
</evidence>
<evidence type="ECO:0000256" key="8">
    <source>
        <dbReference type="ARBA" id="ARBA00030119"/>
    </source>
</evidence>
<evidence type="ECO:0000256" key="1">
    <source>
        <dbReference type="ARBA" id="ARBA00001917"/>
    </source>
</evidence>
<comment type="cofactor">
    <cofactor evidence="1">
        <name>FMN</name>
        <dbReference type="ChEBI" id="CHEBI:58210"/>
    </cofactor>
</comment>
<dbReference type="GO" id="GO:0004159">
    <property type="term" value="F:dihydropyrimidine dehydrogenase (NAD+) activity"/>
    <property type="evidence" value="ECO:0007669"/>
    <property type="project" value="UniProtKB-EC"/>
</dbReference>
<organism evidence="16 17">
    <name type="scientific">Calditerrivibrio nitroreducens (strain DSM 19672 / NBRC 101217 / Yu37-1)</name>
    <dbReference type="NCBI Taxonomy" id="768670"/>
    <lineage>
        <taxon>Bacteria</taxon>
        <taxon>Pseudomonadati</taxon>
        <taxon>Deferribacterota</taxon>
        <taxon>Deferribacteres</taxon>
        <taxon>Deferribacterales</taxon>
        <taxon>Calditerrivibrionaceae</taxon>
    </lineage>
</organism>
<reference key="1">
    <citation type="submission" date="2010-11" db="EMBL/GenBank/DDBJ databases">
        <title>The complete genome of chromosome of Calditerrivibrio nitroreducens DSM 19672.</title>
        <authorList>
            <consortium name="US DOE Joint Genome Institute (JGI-PGF)"/>
            <person name="Lucas S."/>
            <person name="Copeland A."/>
            <person name="Lapidus A."/>
            <person name="Bruce D."/>
            <person name="Goodwin L."/>
            <person name="Pitluck S."/>
            <person name="Kyrpides N."/>
            <person name="Mavromatis K."/>
            <person name="Ivanova N."/>
            <person name="Mikhailova N."/>
            <person name="Zeytun A."/>
            <person name="Brettin T."/>
            <person name="Detter J.C."/>
            <person name="Tapia R."/>
            <person name="Han C."/>
            <person name="Land M."/>
            <person name="Hauser L."/>
            <person name="Markowitz V."/>
            <person name="Cheng J.-F."/>
            <person name="Hugenholtz P."/>
            <person name="Woyke T."/>
            <person name="Wu D."/>
            <person name="Spring S."/>
            <person name="Schroeder M."/>
            <person name="Brambilla E."/>
            <person name="Klenk H.-P."/>
            <person name="Eisen J.A."/>
        </authorList>
    </citation>
    <scope>NUCLEOTIDE SEQUENCE [LARGE SCALE GENOMIC DNA]</scope>
    <source>
        <strain>DSM 19672</strain>
    </source>
</reference>
<dbReference type="PROSITE" id="PS51379">
    <property type="entry name" value="4FE4S_FER_2"/>
    <property type="match status" value="2"/>
</dbReference>
<evidence type="ECO:0000256" key="4">
    <source>
        <dbReference type="ARBA" id="ARBA00022723"/>
    </source>
</evidence>
<evidence type="ECO:0000256" key="13">
    <source>
        <dbReference type="ARBA" id="ARBA00049714"/>
    </source>
</evidence>